<feature type="domain" description="FAD dependent oxidoreductase" evidence="7">
    <location>
        <begin position="13"/>
        <end position="356"/>
    </location>
</feature>
<feature type="transmembrane region" description="Helical" evidence="6">
    <location>
        <begin position="12"/>
        <end position="29"/>
    </location>
</feature>
<keyword evidence="6" id="KW-1133">Transmembrane helix</keyword>
<gene>
    <name evidence="8" type="ORF">DM02DRAFT_422469</name>
</gene>
<evidence type="ECO:0000256" key="2">
    <source>
        <dbReference type="ARBA" id="ARBA00010989"/>
    </source>
</evidence>
<dbReference type="GO" id="GO:0051698">
    <property type="term" value="F:saccharopine oxidase activity"/>
    <property type="evidence" value="ECO:0007669"/>
    <property type="project" value="TreeGrafter"/>
</dbReference>
<keyword evidence="3" id="KW-0285">Flavoprotein</keyword>
<accession>A0A2V1E8N7</accession>
<comment type="cofactor">
    <cofactor evidence="1">
        <name>FAD</name>
        <dbReference type="ChEBI" id="CHEBI:57692"/>
    </cofactor>
</comment>
<evidence type="ECO:0000256" key="6">
    <source>
        <dbReference type="SAM" id="Phobius"/>
    </source>
</evidence>
<dbReference type="InterPro" id="IPR036188">
    <property type="entry name" value="FAD/NAD-bd_sf"/>
</dbReference>
<evidence type="ECO:0000256" key="5">
    <source>
        <dbReference type="ARBA" id="ARBA00023002"/>
    </source>
</evidence>
<evidence type="ECO:0000256" key="1">
    <source>
        <dbReference type="ARBA" id="ARBA00001974"/>
    </source>
</evidence>
<dbReference type="InterPro" id="IPR006076">
    <property type="entry name" value="FAD-dep_OxRdtase"/>
</dbReference>
<dbReference type="Gene3D" id="3.50.50.60">
    <property type="entry name" value="FAD/NAD(P)-binding domain"/>
    <property type="match status" value="1"/>
</dbReference>
<keyword evidence="6" id="KW-0812">Transmembrane</keyword>
<dbReference type="GO" id="GO:0008115">
    <property type="term" value="F:sarcosine oxidase activity"/>
    <property type="evidence" value="ECO:0007669"/>
    <property type="project" value="TreeGrafter"/>
</dbReference>
<dbReference type="STRING" id="97972.A0A2V1E8N7"/>
<protein>
    <submittedName>
        <fullName evidence="8">FAD dependent oxidoreductase</fullName>
    </submittedName>
</protein>
<dbReference type="Pfam" id="PF01266">
    <property type="entry name" value="DAO"/>
    <property type="match status" value="1"/>
</dbReference>
<dbReference type="Proteomes" id="UP000244855">
    <property type="component" value="Unassembled WGS sequence"/>
</dbReference>
<dbReference type="Gene3D" id="3.30.9.10">
    <property type="entry name" value="D-Amino Acid Oxidase, subunit A, domain 2"/>
    <property type="match status" value="1"/>
</dbReference>
<dbReference type="PANTHER" id="PTHR10961:SF37">
    <property type="entry name" value="FAD DEPENDENT OXIDOREDUCTASE DOMAIN-CONTAINING PROTEIN"/>
    <property type="match status" value="1"/>
</dbReference>
<keyword evidence="4" id="KW-0274">FAD</keyword>
<evidence type="ECO:0000259" key="7">
    <source>
        <dbReference type="Pfam" id="PF01266"/>
    </source>
</evidence>
<evidence type="ECO:0000256" key="3">
    <source>
        <dbReference type="ARBA" id="ARBA00022630"/>
    </source>
</evidence>
<dbReference type="EMBL" id="KZ805308">
    <property type="protein sequence ID" value="PVI06449.1"/>
    <property type="molecule type" value="Genomic_DNA"/>
</dbReference>
<keyword evidence="6" id="KW-0472">Membrane</keyword>
<name>A0A2V1E8N7_9PLEO</name>
<organism evidence="8 9">
    <name type="scientific">Periconia macrospinosa</name>
    <dbReference type="NCBI Taxonomy" id="97972"/>
    <lineage>
        <taxon>Eukaryota</taxon>
        <taxon>Fungi</taxon>
        <taxon>Dikarya</taxon>
        <taxon>Ascomycota</taxon>
        <taxon>Pezizomycotina</taxon>
        <taxon>Dothideomycetes</taxon>
        <taxon>Pleosporomycetidae</taxon>
        <taxon>Pleosporales</taxon>
        <taxon>Massarineae</taxon>
        <taxon>Periconiaceae</taxon>
        <taxon>Periconia</taxon>
    </lineage>
</organism>
<dbReference type="GO" id="GO:0050660">
    <property type="term" value="F:flavin adenine dinucleotide binding"/>
    <property type="evidence" value="ECO:0007669"/>
    <property type="project" value="InterPro"/>
</dbReference>
<evidence type="ECO:0000256" key="4">
    <source>
        <dbReference type="ARBA" id="ARBA00022827"/>
    </source>
</evidence>
<keyword evidence="9" id="KW-1185">Reference proteome</keyword>
<dbReference type="InterPro" id="IPR045170">
    <property type="entry name" value="MTOX"/>
</dbReference>
<reference evidence="8 9" key="1">
    <citation type="journal article" date="2018" name="Sci. Rep.">
        <title>Comparative genomics provides insights into the lifestyle and reveals functional heterogeneity of dark septate endophytic fungi.</title>
        <authorList>
            <person name="Knapp D.G."/>
            <person name="Nemeth J.B."/>
            <person name="Barry K."/>
            <person name="Hainaut M."/>
            <person name="Henrissat B."/>
            <person name="Johnson J."/>
            <person name="Kuo A."/>
            <person name="Lim J.H.P."/>
            <person name="Lipzen A."/>
            <person name="Nolan M."/>
            <person name="Ohm R.A."/>
            <person name="Tamas L."/>
            <person name="Grigoriev I.V."/>
            <person name="Spatafora J.W."/>
            <person name="Nagy L.G."/>
            <person name="Kovacs G.M."/>
        </authorList>
    </citation>
    <scope>NUCLEOTIDE SEQUENCE [LARGE SCALE GENOMIC DNA]</scope>
    <source>
        <strain evidence="8 9">DSE2036</strain>
    </source>
</reference>
<proteinExistence type="inferred from homology"/>
<dbReference type="OrthoDB" id="2219495at2759"/>
<keyword evidence="5" id="KW-0560">Oxidoreductase</keyword>
<dbReference type="PANTHER" id="PTHR10961">
    <property type="entry name" value="PEROXISOMAL SARCOSINE OXIDASE"/>
    <property type="match status" value="1"/>
</dbReference>
<comment type="similarity">
    <text evidence="2">Belongs to the MSOX/MTOX family.</text>
</comment>
<dbReference type="SUPFAM" id="SSF51905">
    <property type="entry name" value="FAD/NAD(P)-binding domain"/>
    <property type="match status" value="1"/>
</dbReference>
<evidence type="ECO:0000313" key="9">
    <source>
        <dbReference type="Proteomes" id="UP000244855"/>
    </source>
</evidence>
<sequence length="390" mass="43446">MSTNFDQKLHFNYAIVGGGVMAISTALALQRDSPNAKIVVFEGLETTTASKGICKIIRTPYIDKEYVSLAAEAKRKWETELPYREFYRQTGWVQVVRGDDYVPFHLEERLINAGDLLHMVHSRDPPQLDIEENLWLNKDIGVVDSALALEAVAVEAATLGVIRQKMDISKLLVENGVCRGAECVDGKCFTAETTIVATGPWTPALLDSSGIQLPHSLQHAFRVTAIGVATSPLTEDEYAQFKSMPILVTPQGEVMPSVKQRTLQITSTDIIEIAHPDELKSKAYTERIKTNRELLDKMMPEMRGRTLDYSVYPELMTPYQHPLVDGVPGIEGLHLAVGGSYHSFKFLPVFGGIVVDYLRGRRPGVSKRWGWDRSKEKISVYSEVLPKGSI</sequence>
<dbReference type="AlphaFoldDB" id="A0A2V1E8N7"/>
<evidence type="ECO:0000313" key="8">
    <source>
        <dbReference type="EMBL" id="PVI06449.1"/>
    </source>
</evidence>